<dbReference type="InterPro" id="IPR011050">
    <property type="entry name" value="Pectin_lyase_fold/virulence"/>
</dbReference>
<evidence type="ECO:0008006" key="9">
    <source>
        <dbReference type="Google" id="ProtNLM"/>
    </source>
</evidence>
<dbReference type="InterPro" id="IPR037524">
    <property type="entry name" value="PA14/GLEYA"/>
</dbReference>
<evidence type="ECO:0000259" key="5">
    <source>
        <dbReference type="PROSITE" id="PS51412"/>
    </source>
</evidence>
<evidence type="ECO:0000313" key="8">
    <source>
        <dbReference type="Proteomes" id="UP000076078"/>
    </source>
</evidence>
<dbReference type="InterPro" id="IPR020864">
    <property type="entry name" value="MACPF"/>
</dbReference>
<dbReference type="SUPFAM" id="SSF51126">
    <property type="entry name" value="Pectin lyase-like"/>
    <property type="match status" value="1"/>
</dbReference>
<keyword evidence="2" id="KW-0964">Secreted</keyword>
<dbReference type="AlphaFoldDB" id="A0A152A578"/>
<organism evidence="7 8">
    <name type="scientific">Tieghemostelium lacteum</name>
    <name type="common">Slime mold</name>
    <name type="synonym">Dictyostelium lacteum</name>
    <dbReference type="NCBI Taxonomy" id="361077"/>
    <lineage>
        <taxon>Eukaryota</taxon>
        <taxon>Amoebozoa</taxon>
        <taxon>Evosea</taxon>
        <taxon>Eumycetozoa</taxon>
        <taxon>Dictyostelia</taxon>
        <taxon>Dictyosteliales</taxon>
        <taxon>Raperosteliaceae</taxon>
        <taxon>Tieghemostelium</taxon>
    </lineage>
</organism>
<keyword evidence="4" id="KW-1015">Disulfide bond</keyword>
<dbReference type="PANTHER" id="PTHR45742:SF8">
    <property type="entry name" value="FLOCCULATION PROTEIN FLO11"/>
    <property type="match status" value="1"/>
</dbReference>
<name>A0A152A578_TIELA</name>
<sequence length="1161" mass="128191">MDLLGTCTGNRCGSKYSPFQSISEAVNAINNCYPNILDWLNFEDSDWSDNDYSDLDDWFGFLSGDSYSNVTLPSNSNKFYNIIVKPGVYKGKKNKGIPISNVPISFTSLQGSATTIIDCEGVGKFIDVSNAQFQMTGFTIQNCKGNRGGAISLVQTLSVLNDMVFLNNTGGYGGAIYVYSKGLSLNSNRFVNNKAEKGGSVYFEQSSLSLLDTTFQCTSGQASPSKDAITCIGGSASFDNANLTGVGVSCDASCNFGDDSQINYCGSTQSCAGQNGNGGDDELCQLVPIKPTCKVDGICDILTESCLTCKDCPQCYFTGLALTSYQGCKPNQLSESCVYNIESITVPQVNFFMKNVASCPVSGRMNGYFTVPETNSYEFQLEGSNIGANLSINGRTVLISMFHHTDYLSTFKVQLTSNFVNSIEILFSSFSPLDRNISLSWRKSDSEPFTLMKNIFYSKNICGDKILDPDEMTGKPYFCSKDTQEFLPATCGDGICQEEFPNLCLVDCHAHITPVCPGQTKPTKLDTDYPTHELVGTLLNNQYLYRLPGLESLMHGVDISTGEGKPTSLFSFDFCENDTYTVIQDTYRGLVYTIPEEVFASFHPSCRYDSTTTEYKQVSEMSSAMSEAHSLEASAEIGGGPKFIQVAAKATYAHEKSVASSRDVSSIESGSLLKTDAKCLVSNVQIHKHTFHPNFLRDISMVNTSLDMLAIIEKYGSHYYKSVSLGGKLSQITVISEQTKSEFSSSEVKESVKLSFSASVSSSIMNVHGSYSQSLDNEVTSQKQTEFNTKTTKTSVIVYGGAPGAYGPSDSDTSISSFGAWADSVDQIPVPVDYQLGAIGNILPKTWTTRNGTQICKLWYEAEAMYYEQLPVLPPGYVKTEAEYKLFWFYDQDRTNLTDTLKWCSTSLTIRGDSGTTPDTQVTLMEKQIYNSRLFYAPSKWIDTENNTNPRSFNFLGASYETINSFNVQMICNKTETLDNPHDWIKTHKIYLFDGKMIYKFLSTSVNPVDDYQTLMIFTLKIKDESSFTSDDVIEVTFIGTYSQYTSLITPSDFTNTRYYGTNYMEKSFSDFPSSVGNVVSIKFNVVTPYETAESSSGNPASSELIFSDLYFTNKVCVNSYEVETPNYPCPSDFQLRRKLRVGQNNVTISRAPSTSVITLY</sequence>
<evidence type="ECO:0000256" key="1">
    <source>
        <dbReference type="ARBA" id="ARBA00004613"/>
    </source>
</evidence>
<comment type="subcellular location">
    <subcellularLocation>
        <location evidence="1">Secreted</location>
    </subcellularLocation>
</comment>
<dbReference type="InParanoid" id="A0A152A578"/>
<keyword evidence="8" id="KW-1185">Reference proteome</keyword>
<dbReference type="EMBL" id="LODT01000009">
    <property type="protein sequence ID" value="KYR01389.1"/>
    <property type="molecule type" value="Genomic_DNA"/>
</dbReference>
<evidence type="ECO:0000256" key="4">
    <source>
        <dbReference type="ARBA" id="ARBA00023157"/>
    </source>
</evidence>
<evidence type="ECO:0000313" key="7">
    <source>
        <dbReference type="EMBL" id="KYR01389.1"/>
    </source>
</evidence>
<dbReference type="OrthoDB" id="21110at2759"/>
<evidence type="ECO:0000256" key="2">
    <source>
        <dbReference type="ARBA" id="ARBA00022525"/>
    </source>
</evidence>
<dbReference type="GO" id="GO:0031640">
    <property type="term" value="P:killing of cells of another organism"/>
    <property type="evidence" value="ECO:0007669"/>
    <property type="project" value="UniProtKB-KW"/>
</dbReference>
<comment type="caution">
    <text evidence="7">The sequence shown here is derived from an EMBL/GenBank/DDBJ whole genome shotgun (WGS) entry which is preliminary data.</text>
</comment>
<keyword evidence="3" id="KW-0204">Cytolysis</keyword>
<proteinExistence type="predicted"/>
<dbReference type="GO" id="GO:0005576">
    <property type="term" value="C:extracellular region"/>
    <property type="evidence" value="ECO:0007669"/>
    <property type="project" value="UniProtKB-SubCell"/>
</dbReference>
<dbReference type="Pfam" id="PF01823">
    <property type="entry name" value="MACPF"/>
    <property type="match status" value="1"/>
</dbReference>
<gene>
    <name evidence="7" type="ORF">DLAC_01978</name>
</gene>
<feature type="domain" description="MACPF" evidence="5">
    <location>
        <begin position="536"/>
        <end position="873"/>
    </location>
</feature>
<evidence type="ECO:0000256" key="3">
    <source>
        <dbReference type="ARBA" id="ARBA00022852"/>
    </source>
</evidence>
<dbReference type="PANTHER" id="PTHR45742">
    <property type="entry name" value="COMPLEMENT COMPONENT C6"/>
    <property type="match status" value="1"/>
</dbReference>
<accession>A0A152A578</accession>
<reference evidence="7 8" key="1">
    <citation type="submission" date="2015-12" db="EMBL/GenBank/DDBJ databases">
        <title>Dictyostelia acquired genes for synthesis and detection of signals that induce cell-type specialization by lateral gene transfer from prokaryotes.</title>
        <authorList>
            <person name="Gloeckner G."/>
            <person name="Schaap P."/>
        </authorList>
    </citation>
    <scope>NUCLEOTIDE SEQUENCE [LARGE SCALE GENOMIC DNA]</scope>
    <source>
        <strain evidence="7 8">TK</strain>
    </source>
</reference>
<protein>
    <recommendedName>
        <fullName evidence="9">MACPF domain-containing protein</fullName>
    </recommendedName>
</protein>
<evidence type="ECO:0000259" key="6">
    <source>
        <dbReference type="PROSITE" id="PS51820"/>
    </source>
</evidence>
<feature type="domain" description="PA14" evidence="6">
    <location>
        <begin position="315"/>
        <end position="456"/>
    </location>
</feature>
<dbReference type="PROSITE" id="PS51820">
    <property type="entry name" value="PA14"/>
    <property type="match status" value="1"/>
</dbReference>
<dbReference type="PROSITE" id="PS51412">
    <property type="entry name" value="MACPF_2"/>
    <property type="match status" value="1"/>
</dbReference>
<dbReference type="Proteomes" id="UP000076078">
    <property type="component" value="Unassembled WGS sequence"/>
</dbReference>